<feature type="transmembrane region" description="Helical" evidence="1">
    <location>
        <begin position="20"/>
        <end position="37"/>
    </location>
</feature>
<comment type="caution">
    <text evidence="2">The sequence shown here is derived from an EMBL/GenBank/DDBJ whole genome shotgun (WGS) entry which is preliminary data.</text>
</comment>
<dbReference type="AlphaFoldDB" id="A0A934N2N6"/>
<organism evidence="2 3">
    <name type="scientific">Marinomonas transparens</name>
    <dbReference type="NCBI Taxonomy" id="2795388"/>
    <lineage>
        <taxon>Bacteria</taxon>
        <taxon>Pseudomonadati</taxon>
        <taxon>Pseudomonadota</taxon>
        <taxon>Gammaproteobacteria</taxon>
        <taxon>Oceanospirillales</taxon>
        <taxon>Oceanospirillaceae</taxon>
        <taxon>Marinomonas</taxon>
    </lineage>
</organism>
<reference evidence="2" key="1">
    <citation type="submission" date="2020-12" db="EMBL/GenBank/DDBJ databases">
        <title>Marinomonas arctica sp. nov., a psychrotolerant bacterium isolated from the Arctic.</title>
        <authorList>
            <person name="Zhang Y."/>
        </authorList>
    </citation>
    <scope>NUCLEOTIDE SEQUENCE</scope>
    <source>
        <strain evidence="2">C1424</strain>
    </source>
</reference>
<proteinExistence type="predicted"/>
<dbReference type="Proteomes" id="UP000628710">
    <property type="component" value="Unassembled WGS sequence"/>
</dbReference>
<accession>A0A934N2N6</accession>
<keyword evidence="3" id="KW-1185">Reference proteome</keyword>
<keyword evidence="1" id="KW-0472">Membrane</keyword>
<sequence>MENQTKNLTRRKLLKSSLKVTGGIAVAVSGGLVYRAVEEDMFSPFDGPAYQPWKSWKTDPLSFPLVTVQMAILAANPHNTQPWLFKVHQDSIEIFADRRRHLGSFDPFRREMQIGLGCAIENMTLAAKAHGYDSQVEVIQGALAEHPITEGIDKIATVSFTQGIAENTSLYQAIAHRHTDRNPYDVTKSIPDDMIQAFATECQAHACRLDIFEHGKARQSIDLLMNKATQAIVQDEEMVMDSTRWLRTTDKAIQTHRDGPTLDGAGLSPMIRVLAKIFPDPTPLEGHRIWATATKESHLATAAAIGLISIRHRYSKAENLTVGRLWQRLHLMATVAGLSMHPMNQPVEWVDRQKQLGQANSAEQHLSLLAGGAAWQTTFAFRMGYPTVPAVPSPRKPVKESLI</sequence>
<dbReference type="NCBIfam" id="NF047509">
    <property type="entry name" value="Rv3131_FMN_oxido"/>
    <property type="match status" value="1"/>
</dbReference>
<evidence type="ECO:0000313" key="3">
    <source>
        <dbReference type="Proteomes" id="UP000628710"/>
    </source>
</evidence>
<evidence type="ECO:0000313" key="2">
    <source>
        <dbReference type="EMBL" id="MBJ7538043.1"/>
    </source>
</evidence>
<keyword evidence="1" id="KW-1133">Transmembrane helix</keyword>
<dbReference type="Gene3D" id="3.40.109.10">
    <property type="entry name" value="NADH Oxidase"/>
    <property type="match status" value="1"/>
</dbReference>
<dbReference type="RefSeq" id="WP_199468412.1">
    <property type="nucleotide sequence ID" value="NZ_JAEMNX010000010.1"/>
</dbReference>
<protein>
    <recommendedName>
        <fullName evidence="4">Nitroreductase family protein</fullName>
    </recommendedName>
</protein>
<dbReference type="EMBL" id="JAEMNX010000010">
    <property type="protein sequence ID" value="MBJ7538043.1"/>
    <property type="molecule type" value="Genomic_DNA"/>
</dbReference>
<gene>
    <name evidence="2" type="ORF">I8J31_10195</name>
</gene>
<name>A0A934N2N6_9GAMM</name>
<dbReference type="GO" id="GO:0016491">
    <property type="term" value="F:oxidoreductase activity"/>
    <property type="evidence" value="ECO:0007669"/>
    <property type="project" value="InterPro"/>
</dbReference>
<dbReference type="SUPFAM" id="SSF55469">
    <property type="entry name" value="FMN-dependent nitroreductase-like"/>
    <property type="match status" value="2"/>
</dbReference>
<evidence type="ECO:0000256" key="1">
    <source>
        <dbReference type="SAM" id="Phobius"/>
    </source>
</evidence>
<keyword evidence="1" id="KW-0812">Transmembrane</keyword>
<evidence type="ECO:0008006" key="4">
    <source>
        <dbReference type="Google" id="ProtNLM"/>
    </source>
</evidence>
<dbReference type="InterPro" id="IPR000415">
    <property type="entry name" value="Nitroreductase-like"/>
</dbReference>